<name>H1YHV0_9SPHI</name>
<gene>
    <name evidence="1" type="ORF">Mucpa_3401</name>
</gene>
<evidence type="ECO:0000313" key="1">
    <source>
        <dbReference type="EMBL" id="EHQ27500.1"/>
    </source>
</evidence>
<proteinExistence type="predicted"/>
<dbReference type="STRING" id="714943.Mucpa_3401"/>
<dbReference type="Proteomes" id="UP000002774">
    <property type="component" value="Chromosome"/>
</dbReference>
<dbReference type="RefSeq" id="WP_008507967.1">
    <property type="nucleotide sequence ID" value="NZ_CM001403.1"/>
</dbReference>
<dbReference type="HOGENOM" id="CLU_177721_0_0_10"/>
<evidence type="ECO:0000313" key="2">
    <source>
        <dbReference type="Proteomes" id="UP000002774"/>
    </source>
</evidence>
<protein>
    <submittedName>
        <fullName evidence="1">Uncharacterized protein</fullName>
    </submittedName>
</protein>
<accession>H1YHV0</accession>
<reference evidence="1" key="1">
    <citation type="submission" date="2011-09" db="EMBL/GenBank/DDBJ databases">
        <title>The permanent draft genome of Mucilaginibacter paludis DSM 18603.</title>
        <authorList>
            <consortium name="US DOE Joint Genome Institute (JGI-PGF)"/>
            <person name="Lucas S."/>
            <person name="Han J."/>
            <person name="Lapidus A."/>
            <person name="Bruce D."/>
            <person name="Goodwin L."/>
            <person name="Pitluck S."/>
            <person name="Peters L."/>
            <person name="Kyrpides N."/>
            <person name="Mavromatis K."/>
            <person name="Ivanova N."/>
            <person name="Mikhailova N."/>
            <person name="Held B."/>
            <person name="Detter J.C."/>
            <person name="Tapia R."/>
            <person name="Han C."/>
            <person name="Land M."/>
            <person name="Hauser L."/>
            <person name="Markowitz V."/>
            <person name="Cheng J.-F."/>
            <person name="Hugenholtz P."/>
            <person name="Woyke T."/>
            <person name="Wu D."/>
            <person name="Tindall B."/>
            <person name="Brambilla E."/>
            <person name="Klenk H.-P."/>
            <person name="Eisen J.A."/>
        </authorList>
    </citation>
    <scope>NUCLEOTIDE SEQUENCE [LARGE SCALE GENOMIC DNA]</scope>
    <source>
        <strain evidence="1">DSM 18603</strain>
    </source>
</reference>
<keyword evidence="2" id="KW-1185">Reference proteome</keyword>
<dbReference type="EMBL" id="CM001403">
    <property type="protein sequence ID" value="EHQ27500.1"/>
    <property type="molecule type" value="Genomic_DNA"/>
</dbReference>
<sequence>MQGISKSRHVHLMDALLQLEYLLGKECGCLQQAGEYRAELATMHSDYERLLGELAKVITDYSVLYDEVKIRFLGKKLKELKRKFRWRCRVSRCWCKTLG</sequence>
<dbReference type="eggNOG" id="ENOG5033NTR">
    <property type="taxonomic scope" value="Bacteria"/>
</dbReference>
<dbReference type="AlphaFoldDB" id="H1YHV0"/>
<organism evidence="1 2">
    <name type="scientific">Mucilaginibacter paludis DSM 18603</name>
    <dbReference type="NCBI Taxonomy" id="714943"/>
    <lineage>
        <taxon>Bacteria</taxon>
        <taxon>Pseudomonadati</taxon>
        <taxon>Bacteroidota</taxon>
        <taxon>Sphingobacteriia</taxon>
        <taxon>Sphingobacteriales</taxon>
        <taxon>Sphingobacteriaceae</taxon>
        <taxon>Mucilaginibacter</taxon>
    </lineage>
</organism>